<feature type="region of interest" description="Disordered" evidence="2">
    <location>
        <begin position="1"/>
        <end position="47"/>
    </location>
</feature>
<dbReference type="RefSeq" id="WP_252580593.1">
    <property type="nucleotide sequence ID" value="NZ_CP071527.1"/>
</dbReference>
<keyword evidence="3" id="KW-0812">Transmembrane</keyword>
<dbReference type="EMBL" id="CP071527">
    <property type="protein sequence ID" value="USQ14140.1"/>
    <property type="molecule type" value="Genomic_DNA"/>
</dbReference>
<sequence>MAENDQNDEYKFDEYESYDHESPGNAESGSSPSPQPPGKSPKGPNKDVRRNALIAVGVIIAAMVGYKVVGGLFSGKSTSETKGGNLPPAPVTAVAPQQQIQPMPQLQPQPVQQASPQPVQATLPVTHVDNNALKQQVESIATNQQNVQSQVSSMNEQVGNVNNNINNLSAQINQLNQTITDLTNQLNKQSEVIAVLMQRTKPKVVRRILPPQRYGQANIYYINAVIPGRAWLIGTNGSTLTVREGTKIAGYGVVKLIDSMEGRVLTSSGRIIRFSQDDS</sequence>
<evidence type="ECO:0000256" key="3">
    <source>
        <dbReference type="SAM" id="Phobius"/>
    </source>
</evidence>
<keyword evidence="3" id="KW-1133">Transmembrane helix</keyword>
<reference evidence="4" key="1">
    <citation type="submission" date="2021-03" db="EMBL/GenBank/DDBJ databases">
        <title>Legionella lytica PCM 2298.</title>
        <authorList>
            <person name="Koper P."/>
        </authorList>
    </citation>
    <scope>NUCLEOTIDE SEQUENCE</scope>
    <source>
        <strain evidence="4">PCM 2298</strain>
    </source>
</reference>
<evidence type="ECO:0000313" key="5">
    <source>
        <dbReference type="Proteomes" id="UP001057474"/>
    </source>
</evidence>
<dbReference type="Proteomes" id="UP001057474">
    <property type="component" value="Chromosome"/>
</dbReference>
<gene>
    <name evidence="4" type="primary">icmG</name>
    <name evidence="4" type="ORF">J2N86_02060</name>
</gene>
<keyword evidence="1" id="KW-0175">Coiled coil</keyword>
<feature type="compositionally biased region" description="Basic and acidic residues" evidence="2">
    <location>
        <begin position="8"/>
        <end position="22"/>
    </location>
</feature>
<dbReference type="SUPFAM" id="SSF58100">
    <property type="entry name" value="Bacterial hemolysins"/>
    <property type="match status" value="1"/>
</dbReference>
<protein>
    <submittedName>
        <fullName evidence="4">Type IVB secretion system protein IcmG/DotF</fullName>
    </submittedName>
</protein>
<proteinExistence type="predicted"/>
<feature type="coiled-coil region" evidence="1">
    <location>
        <begin position="151"/>
        <end position="192"/>
    </location>
</feature>
<evidence type="ECO:0000256" key="2">
    <source>
        <dbReference type="SAM" id="MobiDB-lite"/>
    </source>
</evidence>
<dbReference type="NCBIfam" id="NF038218">
    <property type="entry name" value="IcmG_DotF_IVB"/>
    <property type="match status" value="1"/>
</dbReference>
<keyword evidence="5" id="KW-1185">Reference proteome</keyword>
<evidence type="ECO:0000313" key="4">
    <source>
        <dbReference type="EMBL" id="USQ14140.1"/>
    </source>
</evidence>
<feature type="region of interest" description="Disordered" evidence="2">
    <location>
        <begin position="78"/>
        <end position="98"/>
    </location>
</feature>
<keyword evidence="3" id="KW-0472">Membrane</keyword>
<organism evidence="4 5">
    <name type="scientific">Legionella lytica</name>
    <dbReference type="NCBI Taxonomy" id="96232"/>
    <lineage>
        <taxon>Bacteria</taxon>
        <taxon>Pseudomonadati</taxon>
        <taxon>Pseudomonadota</taxon>
        <taxon>Gammaproteobacteria</taxon>
        <taxon>Legionellales</taxon>
        <taxon>Legionellaceae</taxon>
        <taxon>Legionella</taxon>
    </lineage>
</organism>
<dbReference type="Gene3D" id="1.20.5.340">
    <property type="match status" value="1"/>
</dbReference>
<name>A0ABY4Y975_9GAMM</name>
<evidence type="ECO:0000256" key="1">
    <source>
        <dbReference type="SAM" id="Coils"/>
    </source>
</evidence>
<feature type="transmembrane region" description="Helical" evidence="3">
    <location>
        <begin position="52"/>
        <end position="73"/>
    </location>
</feature>
<accession>A0ABY4Y975</accession>